<dbReference type="RefSeq" id="XP_046064757.1">
    <property type="nucleotide sequence ID" value="XM_046203773.1"/>
</dbReference>
<sequence>MKSRSYSHSLADTSDGDFEDSKMEFSTSSSTYKNEEVQTVTINSSTFPLDPIDSVENNGIRQFFICSYFSRSNSSYPSTSSMEYPNDVLNVSSNSGLSWSFMSSLTLFSFDNNRWIFSLVCTRMSILSIQRQWPLDW</sequence>
<comment type="caution">
    <text evidence="2">The sequence shown here is derived from an EMBL/GenBank/DDBJ whole genome shotgun (WGS) entry which is preliminary data.</text>
</comment>
<dbReference type="EMBL" id="JAEUBE010000055">
    <property type="protein sequence ID" value="KAH3671581.1"/>
    <property type="molecule type" value="Genomic_DNA"/>
</dbReference>
<organism evidence="2 3">
    <name type="scientific">Ogataea philodendri</name>
    <dbReference type="NCBI Taxonomy" id="1378263"/>
    <lineage>
        <taxon>Eukaryota</taxon>
        <taxon>Fungi</taxon>
        <taxon>Dikarya</taxon>
        <taxon>Ascomycota</taxon>
        <taxon>Saccharomycotina</taxon>
        <taxon>Pichiomycetes</taxon>
        <taxon>Pichiales</taxon>
        <taxon>Pichiaceae</taxon>
        <taxon>Ogataea</taxon>
    </lineage>
</organism>
<dbReference type="Proteomes" id="UP000769157">
    <property type="component" value="Unassembled WGS sequence"/>
</dbReference>
<evidence type="ECO:0000313" key="2">
    <source>
        <dbReference type="EMBL" id="KAH3671581.1"/>
    </source>
</evidence>
<reference evidence="2" key="2">
    <citation type="submission" date="2021-01" db="EMBL/GenBank/DDBJ databases">
        <authorList>
            <person name="Schikora-Tamarit M.A."/>
        </authorList>
    </citation>
    <scope>NUCLEOTIDE SEQUENCE</scope>
    <source>
        <strain evidence="2">CBS6075</strain>
    </source>
</reference>
<protein>
    <submittedName>
        <fullName evidence="2">Uncharacterized protein</fullName>
    </submittedName>
</protein>
<gene>
    <name evidence="2" type="ORF">OGAPHI_000284</name>
</gene>
<dbReference type="AlphaFoldDB" id="A0A9P8TA71"/>
<accession>A0A9P8TA71</accession>
<proteinExistence type="predicted"/>
<feature type="compositionally biased region" description="Polar residues" evidence="1">
    <location>
        <begin position="1"/>
        <end position="12"/>
    </location>
</feature>
<evidence type="ECO:0000256" key="1">
    <source>
        <dbReference type="SAM" id="MobiDB-lite"/>
    </source>
</evidence>
<feature type="region of interest" description="Disordered" evidence="1">
    <location>
        <begin position="1"/>
        <end position="30"/>
    </location>
</feature>
<reference evidence="2" key="1">
    <citation type="journal article" date="2021" name="Open Biol.">
        <title>Shared evolutionary footprints suggest mitochondrial oxidative damage underlies multiple complex I losses in fungi.</title>
        <authorList>
            <person name="Schikora-Tamarit M.A."/>
            <person name="Marcet-Houben M."/>
            <person name="Nosek J."/>
            <person name="Gabaldon T."/>
        </authorList>
    </citation>
    <scope>NUCLEOTIDE SEQUENCE</scope>
    <source>
        <strain evidence="2">CBS6075</strain>
    </source>
</reference>
<name>A0A9P8TA71_9ASCO</name>
<evidence type="ECO:0000313" key="3">
    <source>
        <dbReference type="Proteomes" id="UP000769157"/>
    </source>
</evidence>
<dbReference type="GeneID" id="70232252"/>
<keyword evidence="3" id="KW-1185">Reference proteome</keyword>